<dbReference type="InterPro" id="IPR019734">
    <property type="entry name" value="TPR_rpt"/>
</dbReference>
<dbReference type="KEGG" id="msch:N508_001773"/>
<organism evidence="1 2">
    <name type="scientific">Mucispirillum schaedleri ASF457</name>
    <dbReference type="NCBI Taxonomy" id="1379858"/>
    <lineage>
        <taxon>Bacteria</taxon>
        <taxon>Pseudomonadati</taxon>
        <taxon>Deferribacterota</taxon>
        <taxon>Deferribacteres</taxon>
        <taxon>Deferribacterales</taxon>
        <taxon>Mucispirillaceae</taxon>
        <taxon>Mucispirillum</taxon>
    </lineage>
</organism>
<sequence>MKKHILILFILLIPLQIFGADLESTVRDAFELYSVNNFAEAAPMFEEAYYMAKKNTPKDISSRFRTSLYTGLCYRGMNEYQQAAAWFAVSLALAEKVNDLYDIPTLIAYIAEAERMAGNVKQAEEYYAKALLYADLTDKDKAVLYYGMAESRRINENYSGSKESCDEALKYAGNLKLYKILSSCDIIYGEYYRVNKDYAKAMYYFTRAHDTSRAKKYADILVPALNGMGLTSEALHRSDAAREYFEQAFFAAVENGAVDNTDIIYKKIIDYMPEKGSFKYQGDKALELASLDFLDDETSLLLYSLSALYYRNGGRYEELYPAAETGYNLAVNLSEQNQAAEFLYDMALSLFKSEEYEECAARSEEAVSRLKSTDRKHLLKDAYLVRSECLYNLGLYRQSYEMAEHALNYAKLAEHDKINARIAEIKEKLI</sequence>
<reference evidence="1" key="2">
    <citation type="submission" date="2022-05" db="EMBL/GenBank/DDBJ databases">
        <authorList>
            <person name="Proctor A.L."/>
            <person name="Phillips G.J."/>
            <person name="Wannemuehler M.J."/>
        </authorList>
    </citation>
    <scope>NUCLEOTIDE SEQUENCE</scope>
    <source>
        <strain evidence="1">ASF457</strain>
    </source>
</reference>
<dbReference type="InterPro" id="IPR011990">
    <property type="entry name" value="TPR-like_helical_dom_sf"/>
</dbReference>
<keyword evidence="2" id="KW-1185">Reference proteome</keyword>
<dbReference type="AlphaFoldDB" id="A0AA97LQ57"/>
<dbReference type="EMBL" id="CP097562">
    <property type="protein sequence ID" value="USF24684.1"/>
    <property type="molecule type" value="Genomic_DNA"/>
</dbReference>
<proteinExistence type="predicted"/>
<evidence type="ECO:0008006" key="3">
    <source>
        <dbReference type="Google" id="ProtNLM"/>
    </source>
</evidence>
<dbReference type="SUPFAM" id="SSF48452">
    <property type="entry name" value="TPR-like"/>
    <property type="match status" value="2"/>
</dbReference>
<gene>
    <name evidence="1" type="ORF">N508_001773</name>
</gene>
<dbReference type="SMART" id="SM00028">
    <property type="entry name" value="TPR"/>
    <property type="match status" value="5"/>
</dbReference>
<protein>
    <recommendedName>
        <fullName evidence="3">Tetratricopeptide repeat protein</fullName>
    </recommendedName>
</protein>
<reference evidence="1" key="3">
    <citation type="submission" date="2022-06" db="EMBL/GenBank/DDBJ databases">
        <title>Resources to Facilitate Use of the Altered Schaedler Flora (ASF) Mouse Model to Study Microbiome Function.</title>
        <authorList>
            <person name="Proctor A."/>
            <person name="Parvinroo S."/>
            <person name="Richie T."/>
            <person name="Jia X."/>
            <person name="Lee S.T.M."/>
            <person name="Karp P.D."/>
            <person name="Paley S."/>
            <person name="Kostic A.D."/>
            <person name="Pierre J.F."/>
            <person name="Wannemuehler M.J."/>
            <person name="Phillips G.J."/>
        </authorList>
    </citation>
    <scope>NUCLEOTIDE SEQUENCE</scope>
    <source>
        <strain evidence="1">ASF457</strain>
    </source>
</reference>
<name>A0AA97LQ57_9BACT</name>
<reference evidence="1" key="1">
    <citation type="journal article" date="2014" name="Genome Announc.">
        <title>Draft genome sequences of the altered schaedler flora, a defined bacterial community from gnotobiotic mice.</title>
        <authorList>
            <person name="Wannemuehler M.J."/>
            <person name="Overstreet A.M."/>
            <person name="Ward D.V."/>
            <person name="Phillips G.J."/>
        </authorList>
    </citation>
    <scope>NUCLEOTIDE SEQUENCE</scope>
    <source>
        <strain evidence="1">ASF457</strain>
    </source>
</reference>
<evidence type="ECO:0000313" key="1">
    <source>
        <dbReference type="EMBL" id="USF24684.1"/>
    </source>
</evidence>
<dbReference type="Proteomes" id="UP000017429">
    <property type="component" value="Chromosome"/>
</dbReference>
<dbReference type="Gene3D" id="1.25.40.10">
    <property type="entry name" value="Tetratricopeptide repeat domain"/>
    <property type="match status" value="3"/>
</dbReference>
<accession>A0AA97LQ57</accession>
<dbReference type="RefSeq" id="WP_251930608.1">
    <property type="nucleotide sequence ID" value="NZ_CP097562.1"/>
</dbReference>
<evidence type="ECO:0000313" key="2">
    <source>
        <dbReference type="Proteomes" id="UP000017429"/>
    </source>
</evidence>